<gene>
    <name evidence="2" type="ORF">MARLIPOL_02495</name>
</gene>
<proteinExistence type="predicted"/>
<evidence type="ECO:0000313" key="3">
    <source>
        <dbReference type="Proteomes" id="UP000016540"/>
    </source>
</evidence>
<reference evidence="2 3" key="1">
    <citation type="journal article" date="2013" name="Genome Announc.">
        <title>Draft Genome Sequence of the Moderately Halophilic Bacterium Marinobacter lipolyticus Strain SM19.</title>
        <authorList>
            <person name="Papke R.T."/>
            <person name="de la Haba R.R."/>
            <person name="Infante-Dominguez C."/>
            <person name="Perez D."/>
            <person name="Sanchez-Porro C."/>
            <person name="Lapierre P."/>
            <person name="Ventosa A."/>
        </authorList>
    </citation>
    <scope>NUCLEOTIDE SEQUENCE [LARGE SCALE GENOMIC DNA]</scope>
    <source>
        <strain evidence="2 3">SM19</strain>
    </source>
</reference>
<dbReference type="EMBL" id="ASAD01000006">
    <property type="protein sequence ID" value="EON93538.1"/>
    <property type="molecule type" value="Genomic_DNA"/>
</dbReference>
<dbReference type="Proteomes" id="UP000016540">
    <property type="component" value="Unassembled WGS sequence"/>
</dbReference>
<evidence type="ECO:0008006" key="4">
    <source>
        <dbReference type="Google" id="ProtNLM"/>
    </source>
</evidence>
<keyword evidence="3" id="KW-1185">Reference proteome</keyword>
<dbReference type="InterPro" id="IPR025187">
    <property type="entry name" value="DUF4112"/>
</dbReference>
<dbReference type="OrthoDB" id="513552at2"/>
<comment type="caution">
    <text evidence="2">The sequence shown here is derived from an EMBL/GenBank/DDBJ whole genome shotgun (WGS) entry which is preliminary data.</text>
</comment>
<dbReference type="RefSeq" id="WP_012136498.1">
    <property type="nucleotide sequence ID" value="NZ_KE007306.1"/>
</dbReference>
<feature type="transmembrane region" description="Helical" evidence="1">
    <location>
        <begin position="140"/>
        <end position="159"/>
    </location>
</feature>
<keyword evidence="1" id="KW-1133">Transmembrane helix</keyword>
<dbReference type="PANTHER" id="PTHR35519">
    <property type="entry name" value="MEMBRANE PROTEINS"/>
    <property type="match status" value="1"/>
</dbReference>
<dbReference type="HOGENOM" id="CLU_116315_0_1_6"/>
<dbReference type="Pfam" id="PF13430">
    <property type="entry name" value="DUF4112"/>
    <property type="match status" value="1"/>
</dbReference>
<dbReference type="eggNOG" id="ENOG5032RYR">
    <property type="taxonomic scope" value="Bacteria"/>
</dbReference>
<evidence type="ECO:0000313" key="2">
    <source>
        <dbReference type="EMBL" id="EON93538.1"/>
    </source>
</evidence>
<evidence type="ECO:0000256" key="1">
    <source>
        <dbReference type="SAM" id="Phobius"/>
    </source>
</evidence>
<accession>R8B4L6</accession>
<protein>
    <recommendedName>
        <fullName evidence="4">DUF4112 domain-containing protein</fullName>
    </recommendedName>
</protein>
<keyword evidence="1" id="KW-0812">Transmembrane</keyword>
<organism evidence="2 3">
    <name type="scientific">Marinobacter lipolyticus SM19</name>
    <dbReference type="NCBI Taxonomy" id="1318628"/>
    <lineage>
        <taxon>Bacteria</taxon>
        <taxon>Pseudomonadati</taxon>
        <taxon>Pseudomonadota</taxon>
        <taxon>Gammaproteobacteria</taxon>
        <taxon>Pseudomonadales</taxon>
        <taxon>Marinobacteraceae</taxon>
        <taxon>Marinobacter</taxon>
    </lineage>
</organism>
<dbReference type="PANTHER" id="PTHR35519:SF2">
    <property type="entry name" value="PH DOMAIN PROTEIN"/>
    <property type="match status" value="1"/>
</dbReference>
<sequence>MPNGETTTGQSELRTRQQATLARLDTFSRVTDTAIRIPFTRIRLGLDPIIGLLPVVGDLIGLVLSLYVLLEAHRAGAGKRIKAHMVKNMLIETFGGMVPVVGDAFDIVYKANTRNTRLLREYLEQELNPEPQPRFPWRQLVFLAVLIAILTGLIAPLILG</sequence>
<dbReference type="STRING" id="1318628.MARLIPOL_02495"/>
<feature type="transmembrane region" description="Helical" evidence="1">
    <location>
        <begin position="49"/>
        <end position="70"/>
    </location>
</feature>
<dbReference type="PATRIC" id="fig|1318628.3.peg.499"/>
<keyword evidence="1" id="KW-0472">Membrane</keyword>
<dbReference type="AlphaFoldDB" id="R8B4L6"/>
<name>R8B4L6_9GAMM</name>